<evidence type="ECO:0000313" key="2">
    <source>
        <dbReference type="Proteomes" id="UP000266918"/>
    </source>
</evidence>
<proteinExistence type="predicted"/>
<organism evidence="1 2">
    <name type="scientific">Streptococcus sanguinis</name>
    <dbReference type="NCBI Taxonomy" id="1305"/>
    <lineage>
        <taxon>Bacteria</taxon>
        <taxon>Bacillati</taxon>
        <taxon>Bacillota</taxon>
        <taxon>Bacilli</taxon>
        <taxon>Lactobacillales</taxon>
        <taxon>Streptococcaceae</taxon>
        <taxon>Streptococcus</taxon>
    </lineage>
</organism>
<name>A0AAJ5NNL6_STRSA</name>
<evidence type="ECO:0000313" key="1">
    <source>
        <dbReference type="EMBL" id="VDY70988.1"/>
    </source>
</evidence>
<dbReference type="Proteomes" id="UP000266918">
    <property type="component" value="Chromosome"/>
</dbReference>
<gene>
    <name evidence="1" type="ORF">NCTC10904_00852</name>
</gene>
<reference evidence="1 2" key="1">
    <citation type="submission" date="2018-12" db="EMBL/GenBank/DDBJ databases">
        <authorList>
            <consortium name="Pathogen Informatics"/>
        </authorList>
    </citation>
    <scope>NUCLEOTIDE SEQUENCE [LARGE SCALE GENOMIC DNA]</scope>
    <source>
        <strain evidence="2">NCTC 10904</strain>
    </source>
</reference>
<dbReference type="AlphaFoldDB" id="A0AAJ5NNL6"/>
<dbReference type="EMBL" id="LR134002">
    <property type="protein sequence ID" value="VDY70988.1"/>
    <property type="molecule type" value="Genomic_DNA"/>
</dbReference>
<sequence length="37" mass="4039">MPTLKTAKQLAVSSNKELVSMLLSQKLPLLKRASQAN</sequence>
<protein>
    <submittedName>
        <fullName evidence="1">Uncharacterized protein</fullName>
    </submittedName>
</protein>
<accession>A0AAJ5NNL6</accession>